<evidence type="ECO:0000256" key="2">
    <source>
        <dbReference type="ARBA" id="ARBA00022705"/>
    </source>
</evidence>
<protein>
    <submittedName>
        <fullName evidence="7">ATPase, AAA family protein</fullName>
    </submittedName>
</protein>
<dbReference type="GO" id="GO:0016887">
    <property type="term" value="F:ATP hydrolysis activity"/>
    <property type="evidence" value="ECO:0007669"/>
    <property type="project" value="InterPro"/>
</dbReference>
<dbReference type="Pfam" id="PF22606">
    <property type="entry name" value="Cdc6-ORC-like_ATPase_lid"/>
    <property type="match status" value="1"/>
</dbReference>
<dbReference type="SMART" id="SM00382">
    <property type="entry name" value="AAA"/>
    <property type="match status" value="1"/>
</dbReference>
<dbReference type="Gene3D" id="1.10.8.60">
    <property type="match status" value="1"/>
</dbReference>
<feature type="compositionally biased region" description="Acidic residues" evidence="5">
    <location>
        <begin position="352"/>
        <end position="372"/>
    </location>
</feature>
<evidence type="ECO:0000256" key="1">
    <source>
        <dbReference type="ARBA" id="ARBA00004123"/>
    </source>
</evidence>
<feature type="region of interest" description="Disordered" evidence="5">
    <location>
        <begin position="262"/>
        <end position="424"/>
    </location>
</feature>
<feature type="domain" description="AAA+ ATPase" evidence="6">
    <location>
        <begin position="773"/>
        <end position="981"/>
    </location>
</feature>
<feature type="compositionally biased region" description="Basic and acidic residues" evidence="5">
    <location>
        <begin position="81"/>
        <end position="96"/>
    </location>
</feature>
<feature type="compositionally biased region" description="Basic and acidic residues" evidence="5">
    <location>
        <begin position="613"/>
        <end position="642"/>
    </location>
</feature>
<dbReference type="SUPFAM" id="SSF52540">
    <property type="entry name" value="P-loop containing nucleoside triphosphate hydrolases"/>
    <property type="match status" value="1"/>
</dbReference>
<dbReference type="PANTHER" id="PTHR10763">
    <property type="entry name" value="CELL DIVISION CONTROL PROTEIN 6-RELATED"/>
    <property type="match status" value="1"/>
</dbReference>
<comment type="subcellular location">
    <subcellularLocation>
        <location evidence="1">Nucleus</location>
    </subcellularLocation>
</comment>
<dbReference type="Gene3D" id="3.40.50.300">
    <property type="entry name" value="P-loop containing nucleotide triphosphate hydrolases"/>
    <property type="match status" value="1"/>
</dbReference>
<dbReference type="EMBL" id="KE138825">
    <property type="protein sequence ID" value="EPT30924.1"/>
    <property type="molecule type" value="Genomic_DNA"/>
</dbReference>
<feature type="compositionally biased region" description="Basic and acidic residues" evidence="5">
    <location>
        <begin position="860"/>
        <end position="871"/>
    </location>
</feature>
<keyword evidence="8" id="KW-1185">Reference proteome</keyword>
<feature type="compositionally biased region" description="Low complexity" evidence="5">
    <location>
        <begin position="286"/>
        <end position="311"/>
    </location>
</feature>
<evidence type="ECO:0000256" key="3">
    <source>
        <dbReference type="ARBA" id="ARBA00023125"/>
    </source>
</evidence>
<feature type="region of interest" description="Disordered" evidence="5">
    <location>
        <begin position="701"/>
        <end position="730"/>
    </location>
</feature>
<dbReference type="InterPro" id="IPR041664">
    <property type="entry name" value="AAA_16"/>
</dbReference>
<evidence type="ECO:0000256" key="4">
    <source>
        <dbReference type="ARBA" id="ARBA00023242"/>
    </source>
</evidence>
<feature type="compositionally biased region" description="Basic and acidic residues" evidence="5">
    <location>
        <begin position="35"/>
        <end position="49"/>
    </location>
</feature>
<dbReference type="InterPro" id="IPR050311">
    <property type="entry name" value="ORC1/CDC6"/>
</dbReference>
<dbReference type="GO" id="GO:0033314">
    <property type="term" value="P:mitotic DNA replication checkpoint signaling"/>
    <property type="evidence" value="ECO:0007669"/>
    <property type="project" value="TreeGrafter"/>
</dbReference>
<dbReference type="InterPro" id="IPR003593">
    <property type="entry name" value="AAA+_ATPase"/>
</dbReference>
<keyword evidence="2" id="KW-0235">DNA replication</keyword>
<feature type="region of interest" description="Disordered" evidence="5">
    <location>
        <begin position="125"/>
        <end position="149"/>
    </location>
</feature>
<dbReference type="VEuPathDB" id="ToxoDB:TGME49_283900"/>
<name>S8GQV5_TOXGM</name>
<dbReference type="GeneID" id="7896222"/>
<evidence type="ECO:0000313" key="7">
    <source>
        <dbReference type="EMBL" id="EPT30924.1"/>
    </source>
</evidence>
<dbReference type="Pfam" id="PF13191">
    <property type="entry name" value="AAA_16"/>
    <property type="match status" value="1"/>
</dbReference>
<dbReference type="OrthoDB" id="340077at2759"/>
<dbReference type="GO" id="GO:0006270">
    <property type="term" value="P:DNA replication initiation"/>
    <property type="evidence" value="ECO:0007669"/>
    <property type="project" value="TreeGrafter"/>
</dbReference>
<dbReference type="KEGG" id="tgo:TGME49_283900"/>
<feature type="region of interest" description="Disordered" evidence="5">
    <location>
        <begin position="31"/>
        <end position="98"/>
    </location>
</feature>
<gene>
    <name evidence="7" type="ORF">TGME49_283900</name>
</gene>
<dbReference type="InterPro" id="IPR027417">
    <property type="entry name" value="P-loop_NTPase"/>
</dbReference>
<feature type="compositionally biased region" description="Low complexity" evidence="5">
    <location>
        <begin position="388"/>
        <end position="408"/>
    </location>
</feature>
<feature type="region of interest" description="Disordered" evidence="5">
    <location>
        <begin position="613"/>
        <end position="650"/>
    </location>
</feature>
<dbReference type="InterPro" id="IPR054425">
    <property type="entry name" value="Cdc6_ORC1-like_ATPase_lid"/>
</dbReference>
<keyword evidence="3" id="KW-0238">DNA-binding</keyword>
<proteinExistence type="predicted"/>
<keyword evidence="4" id="KW-0539">Nucleus</keyword>
<dbReference type="RefSeq" id="XP_018637734.1">
    <property type="nucleotide sequence ID" value="XM_018781919.1"/>
</dbReference>
<accession>S8GQV5</accession>
<dbReference type="GO" id="GO:0005664">
    <property type="term" value="C:nuclear origin of replication recognition complex"/>
    <property type="evidence" value="ECO:0007669"/>
    <property type="project" value="TreeGrafter"/>
</dbReference>
<evidence type="ECO:0000259" key="6">
    <source>
        <dbReference type="SMART" id="SM00382"/>
    </source>
</evidence>
<dbReference type="PANTHER" id="PTHR10763:SF23">
    <property type="entry name" value="ORIGIN RECOGNITION COMPLEX SUBUNIT 1"/>
    <property type="match status" value="1"/>
</dbReference>
<feature type="region of interest" description="Disordered" evidence="5">
    <location>
        <begin position="1182"/>
        <end position="1211"/>
    </location>
</feature>
<dbReference type="Proteomes" id="UP000001529">
    <property type="component" value="Chromosome V"/>
</dbReference>
<evidence type="ECO:0000256" key="5">
    <source>
        <dbReference type="SAM" id="MobiDB-lite"/>
    </source>
</evidence>
<dbReference type="GO" id="GO:0005524">
    <property type="term" value="F:ATP binding"/>
    <property type="evidence" value="ECO:0007669"/>
    <property type="project" value="InterPro"/>
</dbReference>
<reference evidence="7" key="1">
    <citation type="submission" date="2013-04" db="EMBL/GenBank/DDBJ databases">
        <authorList>
            <person name="Sibley D."/>
            <person name="Venepally P."/>
            <person name="Karamycheva S."/>
            <person name="Hadjithomas M."/>
            <person name="Khan A."/>
            <person name="Brunk B."/>
            <person name="Roos D."/>
            <person name="Caler E."/>
            <person name="Lorenzi H."/>
        </authorList>
    </citation>
    <scope>NUCLEOTIDE SEQUENCE [LARGE SCALE GENOMIC DNA]</scope>
    <source>
        <strain evidence="7">ME49</strain>
    </source>
</reference>
<organism evidence="7 8">
    <name type="scientific">Toxoplasma gondii (strain ATCC 50611 / Me49)</name>
    <dbReference type="NCBI Taxonomy" id="508771"/>
    <lineage>
        <taxon>Eukaryota</taxon>
        <taxon>Sar</taxon>
        <taxon>Alveolata</taxon>
        <taxon>Apicomplexa</taxon>
        <taxon>Conoidasida</taxon>
        <taxon>Coccidia</taxon>
        <taxon>Eucoccidiorida</taxon>
        <taxon>Eimeriorina</taxon>
        <taxon>Sarcocystidae</taxon>
        <taxon>Toxoplasma</taxon>
    </lineage>
</organism>
<evidence type="ECO:0000313" key="8">
    <source>
        <dbReference type="Proteomes" id="UP000001529"/>
    </source>
</evidence>
<feature type="region of interest" description="Disordered" evidence="5">
    <location>
        <begin position="860"/>
        <end position="884"/>
    </location>
</feature>
<dbReference type="GO" id="GO:0003688">
    <property type="term" value="F:DNA replication origin binding"/>
    <property type="evidence" value="ECO:0007669"/>
    <property type="project" value="TreeGrafter"/>
</dbReference>
<feature type="compositionally biased region" description="Basic residues" evidence="5">
    <location>
        <begin position="125"/>
        <end position="140"/>
    </location>
</feature>
<dbReference type="AlphaFoldDB" id="S8GQV5"/>
<dbReference type="EMBL" id="CM002039">
    <property type="protein sequence ID" value="EPT30924.1"/>
    <property type="molecule type" value="Genomic_DNA"/>
</dbReference>
<sequence>MVYGLTSLGHSAIRDFLSLLAGSSSAETACASLAPDKRQRNPNSRDRNARKNPSCQVWQPPRVHTGTEQIRVASVTVSGEAKQKTEKRSRAKRSERGAIQGNAEEIRLNGELNLFLRREGHARMRCPRRVHAPSPRKKKPSSSSLQDRFRRKRIGEKSVACDKTIECLLRRFPSSLLHDGTEASGQGGDDSKVQRVRTRNLLTFYIRLFDKAEAFFLSLFFGLRSILILCPLDKLHPASRTLPFSSLSFSFSFLTMPPPTRRRAQISSEAAESPLPARGSRRLAEKLASSSPRSSSSFAPPVSVSESSPLRRSPRKKRATEGTPRRPGAGGRTSLRGDLLSEDDASSSFSEDSSEEETSSDSADDLSSDSESDGTRAQKRRRGGAANATSASRRSKQTSSSSSSSSSQKRGKQAQPASLQDEDDGWLECEREPEELVCEAPILGGEKTRKFFRKIVITERHKTDKVVDGRKTEIKVLQYVEVAVADRDREAGRDGRDEQAEFRNRTAQVMAIFQDSPVREKKKNGRGRGRQDAEKLMVELRWLYDREDIENHCWWMNVTVSDADLPQESWELADSDKCEILPADLIDEAVVAHYDRDSFSAFFEAEEEKEKKAEERKREKKEDPKSDRREKRERRGGEEKQEAVSAETEEEEAVESVILVTHFFCTKTSAILPLSTMDPDSFFQKLLRCSCFYLRFYDASHQGGSRSEAPRASLTSAGEQEQSGKEDTPHHQLVQRAVRRLQLDNIPDTLPCRTKECLQVRQFIRSSVLQSGNGEVLYVSGLPGTGKTATVQTVVRGLQDEVEQGILPPFDVVDVNAMRLPHPDFLFSVLHRRFFGTKAKSTQQAFAALDRYFTSSRVRGEKARGRGRDGEASSGEDREDGEEENYFTYCDSKGRRRGASSQGDWANRIVRRGRDRRPCLLIVDEVDCLLTQKQRVLYTLFDWPTQRTARLIVVGIANTIDLPDRFLSSRCASRVGFGRLTFNPYTREQIEEILLARLQECKYLFNEAAIKVCARKVANFFGDLRRALQVLRRALEMRQAEGVICPADIAKAANDLFDSPIKDAITALPWGLKLLLFSLLQAQRVDGGGVSLLQLRDRFQGILMSWQSGACKTDAEGKGAGEEAEGDGPLRASLASTQSVTYDELKTMVDVLVQLNVVRLGFYLPRVEAPSGSAADCLPEETALPSLQRSSRPGEGGRSQTTSPQKRRNASAAYASLGLSQGFGPLRVDPVVDELGGDMQVAIAVPLEDVSSAFMADPDFRSLL</sequence>